<reference evidence="1" key="1">
    <citation type="submission" date="2023-10" db="EMBL/GenBank/DDBJ databases">
        <title>Genome assembly of Pristionchus species.</title>
        <authorList>
            <person name="Yoshida K."/>
            <person name="Sommer R.J."/>
        </authorList>
    </citation>
    <scope>NUCLEOTIDE SEQUENCE</scope>
    <source>
        <strain evidence="1">RS0144</strain>
    </source>
</reference>
<dbReference type="AlphaFoldDB" id="A0AAV5TB13"/>
<feature type="non-terminal residue" evidence="1">
    <location>
        <position position="324"/>
    </location>
</feature>
<organism evidence="1 2">
    <name type="scientific">Pristionchus entomophagus</name>
    <dbReference type="NCBI Taxonomy" id="358040"/>
    <lineage>
        <taxon>Eukaryota</taxon>
        <taxon>Metazoa</taxon>
        <taxon>Ecdysozoa</taxon>
        <taxon>Nematoda</taxon>
        <taxon>Chromadorea</taxon>
        <taxon>Rhabditida</taxon>
        <taxon>Rhabditina</taxon>
        <taxon>Diplogasteromorpha</taxon>
        <taxon>Diplogasteroidea</taxon>
        <taxon>Neodiplogasteridae</taxon>
        <taxon>Pristionchus</taxon>
    </lineage>
</organism>
<keyword evidence="2" id="KW-1185">Reference proteome</keyword>
<sequence>LITMFILQLITSYNQKRNDQARSSLESVKQHRFIQIGAHFSLGGSNQAINYTVFNLYRNLSSSQDVHASPVVEVDVIIIVVVIRLLHATRPILRLVRPGLSPFKDGVSLLLHLIEVLESLHLFVDVVQFPLTRVRVLFALAYLFLLRVLLRDLSHHLLVFCVHLLVLLRRFAHLEILGLVVEESLRESLDQALPLTHNLILFLSRPLPGRFCRGRRGRVHRPARRSEEVGRQLGTVHGLRFLDGDGRRVGFCSLLHALGGLRRGLGVRQLFLQLLGLGSMRLADDVRRPDFGLDRHIANETHDLAARRLSGDGRIELEMGQRHP</sequence>
<feature type="non-terminal residue" evidence="1">
    <location>
        <position position="1"/>
    </location>
</feature>
<evidence type="ECO:0000313" key="1">
    <source>
        <dbReference type="EMBL" id="GMS91517.1"/>
    </source>
</evidence>
<proteinExistence type="predicted"/>
<dbReference type="EMBL" id="BTSX01000003">
    <property type="protein sequence ID" value="GMS91517.1"/>
    <property type="molecule type" value="Genomic_DNA"/>
</dbReference>
<comment type="caution">
    <text evidence="1">The sequence shown here is derived from an EMBL/GenBank/DDBJ whole genome shotgun (WGS) entry which is preliminary data.</text>
</comment>
<dbReference type="Proteomes" id="UP001432027">
    <property type="component" value="Unassembled WGS sequence"/>
</dbReference>
<evidence type="ECO:0008006" key="3">
    <source>
        <dbReference type="Google" id="ProtNLM"/>
    </source>
</evidence>
<evidence type="ECO:0000313" key="2">
    <source>
        <dbReference type="Proteomes" id="UP001432027"/>
    </source>
</evidence>
<protein>
    <recommendedName>
        <fullName evidence="3">G protein-coupled receptor</fullName>
    </recommendedName>
</protein>
<accession>A0AAV5TB13</accession>
<gene>
    <name evidence="1" type="ORF">PENTCL1PPCAC_13692</name>
</gene>
<name>A0AAV5TB13_9BILA</name>